<accession>X0Q9N4</accession>
<dbReference type="OrthoDB" id="7376579at2"/>
<protein>
    <recommendedName>
        <fullName evidence="3">Cupin 2 conserved barrel domain-containing protein</fullName>
    </recommendedName>
</protein>
<dbReference type="Proteomes" id="UP000019491">
    <property type="component" value="Unassembled WGS sequence"/>
</dbReference>
<evidence type="ECO:0008006" key="3">
    <source>
        <dbReference type="Google" id="ProtNLM"/>
    </source>
</evidence>
<keyword evidence="2" id="KW-1185">Reference proteome</keyword>
<name>X0Q9N4_RHOWR</name>
<dbReference type="SUPFAM" id="SSF51182">
    <property type="entry name" value="RmlC-like cupins"/>
    <property type="match status" value="2"/>
</dbReference>
<dbReference type="AlphaFoldDB" id="X0Q9N4"/>
<gene>
    <name evidence="1" type="ORF">RW1_043_00610</name>
</gene>
<comment type="caution">
    <text evidence="1">The sequence shown here is derived from an EMBL/GenBank/DDBJ whole genome shotgun (WGS) entry which is preliminary data.</text>
</comment>
<reference evidence="1 2" key="1">
    <citation type="submission" date="2014-02" db="EMBL/GenBank/DDBJ databases">
        <title>Whole genome shotgun sequence of Rhodococcus wratislaviensis NBRC 100605.</title>
        <authorList>
            <person name="Hosoyama A."/>
            <person name="Tsuchikane K."/>
            <person name="Yoshida I."/>
            <person name="Ohji S."/>
            <person name="Ichikawa N."/>
            <person name="Yamazoe A."/>
            <person name="Fujita N."/>
        </authorList>
    </citation>
    <scope>NUCLEOTIDE SEQUENCE [LARGE SCALE GENOMIC DNA]</scope>
    <source>
        <strain evidence="1 2">NBRC 100605</strain>
    </source>
</reference>
<dbReference type="EMBL" id="BAWF01000043">
    <property type="protein sequence ID" value="GAF47626.1"/>
    <property type="molecule type" value="Genomic_DNA"/>
</dbReference>
<evidence type="ECO:0000313" key="1">
    <source>
        <dbReference type="EMBL" id="GAF47626.1"/>
    </source>
</evidence>
<organism evidence="1 2">
    <name type="scientific">Rhodococcus wratislaviensis NBRC 100605</name>
    <dbReference type="NCBI Taxonomy" id="1219028"/>
    <lineage>
        <taxon>Bacteria</taxon>
        <taxon>Bacillati</taxon>
        <taxon>Actinomycetota</taxon>
        <taxon>Actinomycetes</taxon>
        <taxon>Mycobacteriales</taxon>
        <taxon>Nocardiaceae</taxon>
        <taxon>Rhodococcus</taxon>
    </lineage>
</organism>
<dbReference type="RefSeq" id="WP_037236891.1">
    <property type="nucleotide sequence ID" value="NZ_BAWF01000043.1"/>
</dbReference>
<dbReference type="InterPro" id="IPR011051">
    <property type="entry name" value="RmlC_Cupin_sf"/>
</dbReference>
<proteinExistence type="predicted"/>
<evidence type="ECO:0000313" key="2">
    <source>
        <dbReference type="Proteomes" id="UP000019491"/>
    </source>
</evidence>
<sequence length="282" mass="31340">MHVVETDKIPYELVTKRNRAGRVHRKFVREGEVSPGVGFTADLVFYEGGHGTFNAPRHRHNFDQIRFIVSGQPDFGDGIVADDGQAAFFPAGAHYGPEVIEQAEVMLIQWSSSWVTREQHDATYAEMQKVGEFKDGYYVTVDADGNEHRADGRNSVWETFTGRQLTYPTARYPQTILMNPEGFEWRPVSAGLQVKSLGRFTEDEVYVSAYRWTDGQGALDLSPERMQFIWVSEGEVSVGTQTYGPRTVIFSDLGESVVVNGKNGASAVVFGMPVPASGSSDR</sequence>